<dbReference type="Gene3D" id="2.130.10.10">
    <property type="entry name" value="YVTN repeat-like/Quinoprotein amine dehydrogenase"/>
    <property type="match status" value="1"/>
</dbReference>
<dbReference type="Proteomes" id="UP001634394">
    <property type="component" value="Unassembled WGS sequence"/>
</dbReference>
<dbReference type="Pfam" id="PF13676">
    <property type="entry name" value="TIR_2"/>
    <property type="match status" value="1"/>
</dbReference>
<dbReference type="InterPro" id="IPR042342">
    <property type="entry name" value="TTC22"/>
</dbReference>
<organism evidence="2 3">
    <name type="scientific">Sinanodonta woodiana</name>
    <name type="common">Chinese pond mussel</name>
    <name type="synonym">Anodonta woodiana</name>
    <dbReference type="NCBI Taxonomy" id="1069815"/>
    <lineage>
        <taxon>Eukaryota</taxon>
        <taxon>Metazoa</taxon>
        <taxon>Spiralia</taxon>
        <taxon>Lophotrochozoa</taxon>
        <taxon>Mollusca</taxon>
        <taxon>Bivalvia</taxon>
        <taxon>Autobranchia</taxon>
        <taxon>Heteroconchia</taxon>
        <taxon>Palaeoheterodonta</taxon>
        <taxon>Unionida</taxon>
        <taxon>Unionoidea</taxon>
        <taxon>Unionidae</taxon>
        <taxon>Unioninae</taxon>
        <taxon>Sinanodonta</taxon>
    </lineage>
</organism>
<gene>
    <name evidence="2" type="ORF">ACJMK2_038721</name>
</gene>
<dbReference type="AlphaFoldDB" id="A0ABD3W9U3"/>
<evidence type="ECO:0000313" key="3">
    <source>
        <dbReference type="Proteomes" id="UP001634394"/>
    </source>
</evidence>
<dbReference type="InterPro" id="IPR000157">
    <property type="entry name" value="TIR_dom"/>
</dbReference>
<name>A0ABD3W9U3_SINWO</name>
<sequence>MNIPRSTNNMATVADCPFRSCDFLKAADVMLHGTVLADDSTCHLYCGVVCLPGQRLLLADFSLNTVKLYNRQTGEILSKSEELNPLWGVCNIDKNRTRIAVTLRNGEIQIMSVQATGPTPYIRSLKTFKTSLESCRGVSAIPNQDKLVVSGISGCMQCWSVVSISDEKVGTIHKICEFGGFGYSYLASSENERYVYISCYADKSSDTGVYGYILESGEHIFTYKRKDLSWPRGICTDKRGFIYVCNQHQNIRNIHQLTENGEPVMIFKLELLPDPQAICLDENQENIFITLWGKNQISRFRIMWEDHTETCQACEVYEDNGSKQSAHDGETLTQTEKMAEMTDPAGPIHLGESNLAKSNDFQGSVRKRVLPPGTKYHVFFCYAILDIDWVRETVHALERDYGFVCCEYDRDNTPGTSLLQFVSDSMKKAYKTVIVMTKKAFQSSFVVHEIQMAMSRGFSNRKAFVVPVLLEDCEIPDYLSVLHYIDARDPKRRDIWWPKLVMELAAKEI</sequence>
<evidence type="ECO:0000259" key="1">
    <source>
        <dbReference type="PROSITE" id="PS50104"/>
    </source>
</evidence>
<protein>
    <recommendedName>
        <fullName evidence="1">TIR domain-containing protein</fullName>
    </recommendedName>
</protein>
<dbReference type="SMART" id="SM00255">
    <property type="entry name" value="TIR"/>
    <property type="match status" value="1"/>
</dbReference>
<dbReference type="EMBL" id="JBJQND010000007">
    <property type="protein sequence ID" value="KAL3870677.1"/>
    <property type="molecule type" value="Genomic_DNA"/>
</dbReference>
<dbReference type="Gene3D" id="2.40.10.500">
    <property type="match status" value="1"/>
</dbReference>
<dbReference type="SUPFAM" id="SSF52200">
    <property type="entry name" value="Toll/Interleukin receptor TIR domain"/>
    <property type="match status" value="1"/>
</dbReference>
<evidence type="ECO:0000313" key="2">
    <source>
        <dbReference type="EMBL" id="KAL3870677.1"/>
    </source>
</evidence>
<accession>A0ABD3W9U3</accession>
<comment type="caution">
    <text evidence="2">The sequence shown here is derived from an EMBL/GenBank/DDBJ whole genome shotgun (WGS) entry which is preliminary data.</text>
</comment>
<proteinExistence type="predicted"/>
<dbReference type="InterPro" id="IPR035897">
    <property type="entry name" value="Toll_tir_struct_dom_sf"/>
</dbReference>
<dbReference type="PROSITE" id="PS50104">
    <property type="entry name" value="TIR"/>
    <property type="match status" value="1"/>
</dbReference>
<feature type="domain" description="TIR" evidence="1">
    <location>
        <begin position="374"/>
        <end position="504"/>
    </location>
</feature>
<reference evidence="2 3" key="1">
    <citation type="submission" date="2024-11" db="EMBL/GenBank/DDBJ databases">
        <title>Chromosome-level genome assembly of the freshwater bivalve Anodonta woodiana.</title>
        <authorList>
            <person name="Chen X."/>
        </authorList>
    </citation>
    <scope>NUCLEOTIDE SEQUENCE [LARGE SCALE GENOMIC DNA]</scope>
    <source>
        <strain evidence="2">MN2024</strain>
        <tissue evidence="2">Gills</tissue>
    </source>
</reference>
<keyword evidence="3" id="KW-1185">Reference proteome</keyword>
<dbReference type="Gene3D" id="3.40.50.10140">
    <property type="entry name" value="Toll/interleukin-1 receptor homology (TIR) domain"/>
    <property type="match status" value="1"/>
</dbReference>
<dbReference type="PANTHER" id="PTHR16253:SF0">
    <property type="entry name" value="TETRATRICOPEPTIDE REPEAT PROTEIN 22"/>
    <property type="match status" value="1"/>
</dbReference>
<dbReference type="PANTHER" id="PTHR16253">
    <property type="entry name" value="TETRATRICOPEPTIDE REPEAT PROTEIN 22"/>
    <property type="match status" value="1"/>
</dbReference>
<dbReference type="SUPFAM" id="SSF101898">
    <property type="entry name" value="NHL repeat"/>
    <property type="match status" value="1"/>
</dbReference>
<dbReference type="InterPro" id="IPR015943">
    <property type="entry name" value="WD40/YVTN_repeat-like_dom_sf"/>
</dbReference>